<feature type="domain" description="Alpha-L-rhamnosidase concanavalin-like" evidence="4">
    <location>
        <begin position="317"/>
        <end position="408"/>
    </location>
</feature>
<dbReference type="InterPro" id="IPR008928">
    <property type="entry name" value="6-hairpin_glycosidase_sf"/>
</dbReference>
<sequence>MTDPSHVAGLRVGRRRDVSVASEPRPPVSWIVDAPAGWTATRAEMRLDAAEPLAVPPSGVLVPWPFDDLSAGERRDLSVRVAGADGEWMPWSRPITVEAVFFPGVWTASLLGIRDPDTEAAPFALRREIEVGATVVSARLWVTAHGVFDAALDGVPVDDTVLAPGWTSYRHRLPLVSVDVSPLLRPGSTQVLSLRVAGGWFTERYGFGATAARFYGEQAAAGAVLRLTHLDGRVEEIGPDDRWRLNHRTEIVSSGLYAGERVDYRREQHGWRMPGFDATSWETPAPMPPLSAPTVIDVEPVRRVRTIRRMRELPASRPGVVLLDVGENVVGRVRLVADGPAGTVVTVRHAELLEDGELCVRPLRAAAAIDEFVLEGTGERACEAAFTFHGFRYVEINGGQVHPERVEVEVLRSDLRRTGWFSCSDERLNHLHANIVRSFEGNALALPTDCPQRDERLGWTGDAQVFAPTAATLFDTDAFFSSWLRDVRAEQADRDGRVPTVVPDPLGALGDVMAAGWGDAVTVIPDVLARRYGDVAIAAEMLPAMRAWVDAVAAAAGPGRLWETGFQYGDWLDPTVTRPDKAKADPGLVATAYFFRSADLVARASEPGEAERYAQLAREIGEAFRAAYVTPAGRLASDAPSAYALALAFGLVPEAQRQAAADRLAFLLRAGGYRMATGFLGTPVVLDALLDNGHEAAAENLLLQTMCPSWLYPLSMGATTMWERWDAIRPDGSLHPSGMTSLNHYALGSVGDVLYRRVAGLSIEGSTVHVRPWFVEALTWAEAEHDTPLGRARVRWKRSGEAIAVEATVPHGASARIDLGDRAPFEVASGVHRWMVDAPLARPRRSVDVDGDLAVIADTPGACAAVSRAIGAHSTEMQVEFDAYVRWVPGRRLREELAAVSAPVTVVAAVRAALAAVSMGEGGRRSPAG</sequence>
<dbReference type="InterPro" id="IPR008902">
    <property type="entry name" value="Rhamnosid_concanavalin"/>
</dbReference>
<dbReference type="GO" id="GO:0005975">
    <property type="term" value="P:carbohydrate metabolic process"/>
    <property type="evidence" value="ECO:0007669"/>
    <property type="project" value="InterPro"/>
</dbReference>
<comment type="catalytic activity">
    <reaction evidence="1">
        <text>Hydrolysis of terminal non-reducing alpha-L-rhamnose residues in alpha-L-rhamnosides.</text>
        <dbReference type="EC" id="3.2.1.40"/>
    </reaction>
</comment>
<evidence type="ECO:0000256" key="1">
    <source>
        <dbReference type="ARBA" id="ARBA00001445"/>
    </source>
</evidence>
<feature type="domain" description="Bacterial alpha-L-rhamnosidase N-terminal" evidence="5">
    <location>
        <begin position="134"/>
        <end position="287"/>
    </location>
</feature>
<reference evidence="8 9" key="1">
    <citation type="journal article" date="2016" name="Front. Microbiol.">
        <title>Genomic Resource of Rice Seed Associated Bacteria.</title>
        <authorList>
            <person name="Midha S."/>
            <person name="Bansal K."/>
            <person name="Sharma S."/>
            <person name="Kumar N."/>
            <person name="Patil P.P."/>
            <person name="Chaudhry V."/>
            <person name="Patil P.B."/>
        </authorList>
    </citation>
    <scope>NUCLEOTIDE SEQUENCE [LARGE SCALE GENOMIC DNA]</scope>
    <source>
        <strain evidence="8 9">RSA3</strain>
    </source>
</reference>
<gene>
    <name evidence="8" type="ORF">RSA3_05535</name>
</gene>
<dbReference type="Pfam" id="PF17389">
    <property type="entry name" value="Bac_rhamnosid6H"/>
    <property type="match status" value="1"/>
</dbReference>
<dbReference type="InterPro" id="IPR016007">
    <property type="entry name" value="Alpha_rhamnosid"/>
</dbReference>
<evidence type="ECO:0000259" key="6">
    <source>
        <dbReference type="Pfam" id="PF17389"/>
    </source>
</evidence>
<dbReference type="Gene3D" id="2.60.120.260">
    <property type="entry name" value="Galactose-binding domain-like"/>
    <property type="match status" value="2"/>
</dbReference>
<dbReference type="GO" id="GO:0030596">
    <property type="term" value="F:alpha-L-rhamnosidase activity"/>
    <property type="evidence" value="ECO:0007669"/>
    <property type="project" value="UniProtKB-EC"/>
</dbReference>
<dbReference type="Pfam" id="PF17390">
    <property type="entry name" value="Bac_rhamnosid_C"/>
    <property type="match status" value="1"/>
</dbReference>
<comment type="caution">
    <text evidence="8">The sequence shown here is derived from an EMBL/GenBank/DDBJ whole genome shotgun (WGS) entry which is preliminary data.</text>
</comment>
<organism evidence="8 9">
    <name type="scientific">Microbacterium testaceum</name>
    <name type="common">Aureobacterium testaceum</name>
    <name type="synonym">Brevibacterium testaceum</name>
    <dbReference type="NCBI Taxonomy" id="2033"/>
    <lineage>
        <taxon>Bacteria</taxon>
        <taxon>Bacillati</taxon>
        <taxon>Actinomycetota</taxon>
        <taxon>Actinomycetes</taxon>
        <taxon>Micrococcales</taxon>
        <taxon>Microbacteriaceae</taxon>
        <taxon>Microbacterium</taxon>
    </lineage>
</organism>
<dbReference type="RefSeq" id="WP_058613608.1">
    <property type="nucleotide sequence ID" value="NZ_LDRV01000031.1"/>
</dbReference>
<feature type="domain" description="Alpha-L-rhamnosidase six-hairpin glycosidase" evidence="6">
    <location>
        <begin position="416"/>
        <end position="758"/>
    </location>
</feature>
<feature type="domain" description="Alpha-L-rhamnosidase C-terminal" evidence="7">
    <location>
        <begin position="767"/>
        <end position="823"/>
    </location>
</feature>
<accession>A0A147F9D4</accession>
<keyword evidence="3" id="KW-0378">Hydrolase</keyword>
<dbReference type="PANTHER" id="PTHR33307:SF6">
    <property type="entry name" value="ALPHA-RHAMNOSIDASE (EUROFUNG)-RELATED"/>
    <property type="match status" value="1"/>
</dbReference>
<dbReference type="AlphaFoldDB" id="A0A147F9D4"/>
<protein>
    <recommendedName>
        <fullName evidence="2">alpha-L-rhamnosidase</fullName>
        <ecNumber evidence="2">3.2.1.40</ecNumber>
    </recommendedName>
</protein>
<dbReference type="EMBL" id="LDRV01000031">
    <property type="protein sequence ID" value="KTS13219.1"/>
    <property type="molecule type" value="Genomic_DNA"/>
</dbReference>
<evidence type="ECO:0000259" key="4">
    <source>
        <dbReference type="Pfam" id="PF05592"/>
    </source>
</evidence>
<dbReference type="Pfam" id="PF25788">
    <property type="entry name" value="Ig_Rha78A_N"/>
    <property type="match status" value="1"/>
</dbReference>
<proteinExistence type="predicted"/>
<dbReference type="InterPro" id="IPR035398">
    <property type="entry name" value="Bac_rhamnosid_C"/>
</dbReference>
<dbReference type="Pfam" id="PF05592">
    <property type="entry name" value="Bac_rhamnosid"/>
    <property type="match status" value="1"/>
</dbReference>
<evidence type="ECO:0000259" key="7">
    <source>
        <dbReference type="Pfam" id="PF17390"/>
    </source>
</evidence>
<dbReference type="SUPFAM" id="SSF48208">
    <property type="entry name" value="Six-hairpin glycosidases"/>
    <property type="match status" value="1"/>
</dbReference>
<evidence type="ECO:0000313" key="9">
    <source>
        <dbReference type="Proteomes" id="UP000072189"/>
    </source>
</evidence>
<evidence type="ECO:0000313" key="8">
    <source>
        <dbReference type="EMBL" id="KTS13219.1"/>
    </source>
</evidence>
<dbReference type="InterPro" id="IPR013737">
    <property type="entry name" value="Bac_rhamnosid_N"/>
</dbReference>
<evidence type="ECO:0000256" key="2">
    <source>
        <dbReference type="ARBA" id="ARBA00012652"/>
    </source>
</evidence>
<evidence type="ECO:0000256" key="3">
    <source>
        <dbReference type="ARBA" id="ARBA00022801"/>
    </source>
</evidence>
<dbReference type="Pfam" id="PF08531">
    <property type="entry name" value="Bac_rhamnosid_N"/>
    <property type="match status" value="1"/>
</dbReference>
<dbReference type="InterPro" id="IPR012341">
    <property type="entry name" value="6hp_glycosidase-like_sf"/>
</dbReference>
<evidence type="ECO:0000259" key="5">
    <source>
        <dbReference type="Pfam" id="PF08531"/>
    </source>
</evidence>
<name>A0A147F9D4_MICTE</name>
<dbReference type="PANTHER" id="PTHR33307">
    <property type="entry name" value="ALPHA-RHAMNOSIDASE (EUROFUNG)"/>
    <property type="match status" value="1"/>
</dbReference>
<dbReference type="Gene3D" id="2.60.420.10">
    <property type="entry name" value="Maltose phosphorylase, domain 3"/>
    <property type="match status" value="1"/>
</dbReference>
<dbReference type="PATRIC" id="fig|2033.7.peg.1704"/>
<dbReference type="EC" id="3.2.1.40" evidence="2"/>
<dbReference type="InterPro" id="IPR035396">
    <property type="entry name" value="Bac_rhamnosid6H"/>
</dbReference>
<dbReference type="Proteomes" id="UP000072189">
    <property type="component" value="Unassembled WGS sequence"/>
</dbReference>
<dbReference type="Gene3D" id="1.50.10.10">
    <property type="match status" value="1"/>
</dbReference>